<accession>A0A1H4CKE0</accession>
<gene>
    <name evidence="2" type="ORF">SAMN04515656_1165</name>
</gene>
<dbReference type="SMART" id="SM00507">
    <property type="entry name" value="HNHc"/>
    <property type="match status" value="1"/>
</dbReference>
<dbReference type="Proteomes" id="UP000199394">
    <property type="component" value="Unassembled WGS sequence"/>
</dbReference>
<dbReference type="EMBL" id="FNRK01000016">
    <property type="protein sequence ID" value="SEA60798.1"/>
    <property type="molecule type" value="Genomic_DNA"/>
</dbReference>
<dbReference type="InterPro" id="IPR003615">
    <property type="entry name" value="HNH_nuc"/>
</dbReference>
<evidence type="ECO:0000313" key="3">
    <source>
        <dbReference type="Proteomes" id="UP000199394"/>
    </source>
</evidence>
<dbReference type="AlphaFoldDB" id="A0A1H4CKE0"/>
<dbReference type="RefSeq" id="WP_090308134.1">
    <property type="nucleotide sequence ID" value="NZ_FNRK01000016.1"/>
</dbReference>
<evidence type="ECO:0000259" key="1">
    <source>
        <dbReference type="SMART" id="SM00507"/>
    </source>
</evidence>
<feature type="domain" description="HNH nuclease" evidence="1">
    <location>
        <begin position="195"/>
        <end position="251"/>
    </location>
</feature>
<dbReference type="Gene3D" id="1.10.30.50">
    <property type="match status" value="1"/>
</dbReference>
<sequence length="294" mass="33779">MWDNGFFLKKEINWSLLTQGCPITLDYQMAFMQGIHGQLHRGDSQEITIIFEGMDHRVTLKNQAFSEVDYPTHKDILQLRYGSNSSFARALQQVFRENFSYLKALRAQRAAGNRRLIQLPDDQKAYLVLYGTSQPGVFWVEAITPQDQREVSEYSAHLDEHRLEEEWQALSKEDGSTGIVEKVGVRKYRHLNAAIGQDLKVLYGYRCQICGAHCGEAYGVKVAEAHHIDYFVKSLNNNASNQMILCPNHHRIVHAAKPTFLRNERLWVYPNGLREGLTLDVHLVKNNTSRGDIY</sequence>
<dbReference type="CDD" id="cd00085">
    <property type="entry name" value="HNHc"/>
    <property type="match status" value="1"/>
</dbReference>
<proteinExistence type="predicted"/>
<reference evidence="2 3" key="1">
    <citation type="submission" date="2016-10" db="EMBL/GenBank/DDBJ databases">
        <authorList>
            <person name="de Groot N.N."/>
        </authorList>
    </citation>
    <scope>NUCLEOTIDE SEQUENCE [LARGE SCALE GENOMIC DNA]</scope>
    <source>
        <strain evidence="2 3">SR12</strain>
    </source>
</reference>
<protein>
    <recommendedName>
        <fullName evidence="1">HNH nuclease domain-containing protein</fullName>
    </recommendedName>
</protein>
<evidence type="ECO:0000313" key="2">
    <source>
        <dbReference type="EMBL" id="SEA60798.1"/>
    </source>
</evidence>
<dbReference type="OrthoDB" id="9779761at2"/>
<keyword evidence="3" id="KW-1185">Reference proteome</keyword>
<name>A0A1H4CKE0_9FIRM</name>
<organism evidence="2 3">
    <name type="scientific">Eubacterium aggregans</name>
    <dbReference type="NCBI Taxonomy" id="81409"/>
    <lineage>
        <taxon>Bacteria</taxon>
        <taxon>Bacillati</taxon>
        <taxon>Bacillota</taxon>
        <taxon>Clostridia</taxon>
        <taxon>Eubacteriales</taxon>
        <taxon>Eubacteriaceae</taxon>
        <taxon>Eubacterium</taxon>
    </lineage>
</organism>
<dbReference type="STRING" id="81409.SAMN04515656_1165"/>